<name>A0A941CNG3_9CLOT</name>
<keyword evidence="5" id="KW-0732">Signal</keyword>
<dbReference type="SMART" id="SM00770">
    <property type="entry name" value="Zn_dep_PLPC"/>
    <property type="match status" value="1"/>
</dbReference>
<dbReference type="EMBL" id="JAGSCS010000005">
    <property type="protein sequence ID" value="MBR0575820.1"/>
    <property type="molecule type" value="Genomic_DNA"/>
</dbReference>
<keyword evidence="11" id="KW-1185">Reference proteome</keyword>
<dbReference type="SUPFAM" id="SSF48537">
    <property type="entry name" value="Phospholipase C/P1 nuclease"/>
    <property type="match status" value="1"/>
</dbReference>
<keyword evidence="6" id="KW-0378">Hydrolase</keyword>
<keyword evidence="7" id="KW-0862">Zinc</keyword>
<dbReference type="Gene3D" id="1.10.575.10">
    <property type="entry name" value="P1 Nuclease"/>
    <property type="match status" value="1"/>
</dbReference>
<comment type="caution">
    <text evidence="10">The sequence shown here is derived from an EMBL/GenBank/DDBJ whole genome shotgun (WGS) entry which is preliminary data.</text>
</comment>
<accession>A0A941CNG3</accession>
<dbReference type="PROSITE" id="PS51346">
    <property type="entry name" value="PROKAR_ZN_DEPEND_PLPC_2"/>
    <property type="match status" value="1"/>
</dbReference>
<dbReference type="AlphaFoldDB" id="A0A941CNG3"/>
<reference evidence="10" key="1">
    <citation type="submission" date="2021-04" db="EMBL/GenBank/DDBJ databases">
        <title>Proteiniclasticum sedimins sp. nov., an obligate anaerobic bacterium isolated from anaerobic sludge.</title>
        <authorList>
            <person name="Liu J."/>
        </authorList>
    </citation>
    <scope>NUCLEOTIDE SEQUENCE</scope>
    <source>
        <strain evidence="10">BAD-10</strain>
    </source>
</reference>
<proteinExistence type="predicted"/>
<organism evidence="10 11">
    <name type="scientific">Proteiniclasticum sediminis</name>
    <dbReference type="NCBI Taxonomy" id="2804028"/>
    <lineage>
        <taxon>Bacteria</taxon>
        <taxon>Bacillati</taxon>
        <taxon>Bacillota</taxon>
        <taxon>Clostridia</taxon>
        <taxon>Eubacteriales</taxon>
        <taxon>Clostridiaceae</taxon>
        <taxon>Proteiniclasticum</taxon>
    </lineage>
</organism>
<evidence type="ECO:0000313" key="11">
    <source>
        <dbReference type="Proteomes" id="UP000675379"/>
    </source>
</evidence>
<evidence type="ECO:0000256" key="7">
    <source>
        <dbReference type="ARBA" id="ARBA00022833"/>
    </source>
</evidence>
<keyword evidence="3" id="KW-0964">Secreted</keyword>
<dbReference type="CDD" id="cd11009">
    <property type="entry name" value="Zn_dep_PLPC"/>
    <property type="match status" value="1"/>
</dbReference>
<dbReference type="Proteomes" id="UP000675379">
    <property type="component" value="Unassembled WGS sequence"/>
</dbReference>
<dbReference type="GO" id="GO:0034480">
    <property type="term" value="F:phosphatidylcholine phospholipase C activity"/>
    <property type="evidence" value="ECO:0007669"/>
    <property type="project" value="UniProtKB-EC"/>
</dbReference>
<gene>
    <name evidence="10" type="ORF">KCG48_05625</name>
</gene>
<dbReference type="EC" id="3.1.4.3" evidence="1"/>
<evidence type="ECO:0000256" key="5">
    <source>
        <dbReference type="ARBA" id="ARBA00022729"/>
    </source>
</evidence>
<evidence type="ECO:0000259" key="9">
    <source>
        <dbReference type="PROSITE" id="PS51346"/>
    </source>
</evidence>
<keyword evidence="4" id="KW-0479">Metal-binding</keyword>
<dbReference type="InterPro" id="IPR008947">
    <property type="entry name" value="PLipase_C/P1_nuclease_dom_sf"/>
</dbReference>
<evidence type="ECO:0000256" key="6">
    <source>
        <dbReference type="ARBA" id="ARBA00022801"/>
    </source>
</evidence>
<dbReference type="Pfam" id="PF00882">
    <property type="entry name" value="Zn_dep_PLPC"/>
    <property type="match status" value="1"/>
</dbReference>
<evidence type="ECO:0000256" key="8">
    <source>
        <dbReference type="ARBA" id="ARBA00031285"/>
    </source>
</evidence>
<evidence type="ECO:0000313" key="10">
    <source>
        <dbReference type="EMBL" id="MBR0575820.1"/>
    </source>
</evidence>
<dbReference type="InterPro" id="IPR001531">
    <property type="entry name" value="Zn_PLipaseC"/>
</dbReference>
<evidence type="ECO:0000256" key="1">
    <source>
        <dbReference type="ARBA" id="ARBA00012018"/>
    </source>
</evidence>
<feature type="domain" description="Zn-dependent PLC" evidence="9">
    <location>
        <begin position="30"/>
        <end position="246"/>
    </location>
</feature>
<dbReference type="RefSeq" id="WP_211800458.1">
    <property type="nucleotide sequence ID" value="NZ_JAGSCS010000005.1"/>
</dbReference>
<evidence type="ECO:0000256" key="4">
    <source>
        <dbReference type="ARBA" id="ARBA00022723"/>
    </source>
</evidence>
<evidence type="ECO:0000256" key="3">
    <source>
        <dbReference type="ARBA" id="ARBA00022525"/>
    </source>
</evidence>
<dbReference type="InterPro" id="IPR029002">
    <property type="entry name" value="PLPC/GPLD1"/>
</dbReference>
<evidence type="ECO:0000256" key="2">
    <source>
        <dbReference type="ARBA" id="ARBA00018391"/>
    </source>
</evidence>
<dbReference type="GO" id="GO:0008270">
    <property type="term" value="F:zinc ion binding"/>
    <property type="evidence" value="ECO:0007669"/>
    <property type="project" value="InterPro"/>
</dbReference>
<protein>
    <recommendedName>
        <fullName evidence="2">Phospholipase C</fullName>
        <ecNumber evidence="1">3.1.4.3</ecNumber>
    </recommendedName>
    <alternativeName>
        <fullName evidence="8">Phosphatidylcholine cholinephosphohydrolase</fullName>
    </alternativeName>
</protein>
<sequence>MEGTLNEKKKNVMENTYGKVLTGIMLAANPFKKMAFKTPCMVHRFINIQAVVILENEGHHKAAHFYKAFIKALNEGATWADQDFKSINHFYHNEKQKGLYGFSDSLSEAQKYMAKSLYFLEKGNLQRSVFYLGVFCHLSQDMTVPQHVNNRLLDSHKSYETWIKKKIFAEIDYAVDHGILRFETFDDYIRENAVVANYYYELYKAIPDKDEMYEKMSRKLVTVAQNTTAGLLLDYYEQHYESHEGTR</sequence>